<comment type="caution">
    <text evidence="5">The sequence shown here is derived from an EMBL/GenBank/DDBJ whole genome shotgun (WGS) entry which is preliminary data.</text>
</comment>
<evidence type="ECO:0000256" key="2">
    <source>
        <dbReference type="SAM" id="MobiDB-lite"/>
    </source>
</evidence>
<evidence type="ECO:0000313" key="6">
    <source>
        <dbReference type="Proteomes" id="UP000030161"/>
    </source>
</evidence>
<feature type="region of interest" description="Disordered" evidence="2">
    <location>
        <begin position="32"/>
        <end position="51"/>
    </location>
</feature>
<dbReference type="InterPro" id="IPR000719">
    <property type="entry name" value="Prot_kinase_dom"/>
</dbReference>
<dbReference type="GO" id="GO:0005524">
    <property type="term" value="F:ATP binding"/>
    <property type="evidence" value="ECO:0007669"/>
    <property type="project" value="InterPro"/>
</dbReference>
<feature type="transmembrane region" description="Helical" evidence="3">
    <location>
        <begin position="64"/>
        <end position="81"/>
    </location>
</feature>
<dbReference type="Pfam" id="PF03109">
    <property type="entry name" value="ABC1"/>
    <property type="match status" value="1"/>
</dbReference>
<keyword evidence="3" id="KW-1133">Transmembrane helix</keyword>
<evidence type="ECO:0000313" key="5">
    <source>
        <dbReference type="EMBL" id="KGR08664.1"/>
    </source>
</evidence>
<keyword evidence="5" id="KW-0418">Kinase</keyword>
<evidence type="ECO:0000256" key="3">
    <source>
        <dbReference type="SAM" id="Phobius"/>
    </source>
</evidence>
<reference evidence="5 6" key="1">
    <citation type="submission" date="2013-12" db="EMBL/GenBank/DDBJ databases">
        <title>The Genome Sequence of Candida albicans P78048.</title>
        <authorList>
            <consortium name="The Broad Institute Genome Sequencing Platform"/>
            <consortium name="The Broad Institute Genome Sequencing Center for Infectious Disease"/>
            <person name="Cuomo C."/>
            <person name="Bennett R."/>
            <person name="Hirakawa M."/>
            <person name="Noverr M."/>
            <person name="Mitchell A."/>
            <person name="Young S.K."/>
            <person name="Zeng Q."/>
            <person name="Gargeya S."/>
            <person name="Fitzgerald M."/>
            <person name="Abouelleil A."/>
            <person name="Alvarado L."/>
            <person name="Berlin A.M."/>
            <person name="Chapman S.B."/>
            <person name="Dewar J."/>
            <person name="Goldberg J."/>
            <person name="Griggs A."/>
            <person name="Gujja S."/>
            <person name="Hansen M."/>
            <person name="Howarth C."/>
            <person name="Imamovic A."/>
            <person name="Larimer J."/>
            <person name="McCowan C."/>
            <person name="Murphy C."/>
            <person name="Pearson M."/>
            <person name="Priest M."/>
            <person name="Roberts A."/>
            <person name="Saif S."/>
            <person name="Shea T."/>
            <person name="Sykes S."/>
            <person name="Wortman J."/>
            <person name="Nusbaum C."/>
            <person name="Birren B."/>
        </authorList>
    </citation>
    <scope>NUCLEOTIDE SEQUENCE [LARGE SCALE GENOMIC DNA]</scope>
    <source>
        <strain evidence="5 6">P78048</strain>
    </source>
</reference>
<dbReference type="InterPro" id="IPR011009">
    <property type="entry name" value="Kinase-like_dom_sf"/>
</dbReference>
<dbReference type="InterPro" id="IPR051130">
    <property type="entry name" value="Mito_struct-func_regulator"/>
</dbReference>
<protein>
    <submittedName>
        <fullName evidence="5">AarF domain-containing kinase</fullName>
    </submittedName>
</protein>
<feature type="compositionally biased region" description="Basic residues" evidence="2">
    <location>
        <begin position="41"/>
        <end position="51"/>
    </location>
</feature>
<keyword evidence="5" id="KW-0808">Transferase</keyword>
<feature type="domain" description="Protein kinase" evidence="4">
    <location>
        <begin position="195"/>
        <end position="536"/>
    </location>
</feature>
<dbReference type="InterPro" id="IPR004147">
    <property type="entry name" value="ABC1_dom"/>
</dbReference>
<dbReference type="GO" id="GO:0004672">
    <property type="term" value="F:protein kinase activity"/>
    <property type="evidence" value="ECO:0007669"/>
    <property type="project" value="InterPro"/>
</dbReference>
<sequence>MFRQSLIYMNRPKKSVKSIYFHRYMNTKIPITSFKPINPRPKPKPKPKPKLKFKLKPQGKFRPLVYGVAIVATGLGTAYYIDNHYYSSLMTRSVRAVYVLLWIAYAYGFNSNSYQNIDDLHEIASDKLLHLLTTNKGLYIKLGQAIANQGNLFPLAYQKKFSQLYDQAPVQSWQDIDRILKENLGDDYQIRLFETINHEPIASASIAQVHYGKLKNGEEVAIKVQHGYIEKQVVVDLMIYRFISKVYEKVFDIPLSMFTKYISEQLIKETDFVHEMQNSEKLKKFIDKDSSLKYDNIKLPKNYPHLTTKQVLTAEWINGIPLTNKQTLLDQNYDLTLIMKQYIKLFGRQIFEYGFIHSDPHPGNLLVRFDSKNKQQLVLIDHGLYITLSDSFRLQYCNLWRYLFSLNTKGIEQIGREWGISSIDLFATVVQLRPVLLSPEVQSNANANANANKNEDEDNRNISDLFRDFIGDQKKFPGELPFLSRTMRMIQNLNQSFGSPVNRINLLTKESINALLQEKDLKFGNYWDLVRIKITLLLSGFMFYIVRLRQILSGDRFGGKGKGLEDYIEMYMQNTAKSLGMEWI</sequence>
<name>A0AB34PQD6_CANAX</name>
<dbReference type="CDD" id="cd13969">
    <property type="entry name" value="ADCK1-like"/>
    <property type="match status" value="1"/>
</dbReference>
<dbReference type="EMBL" id="AJIX01000028">
    <property type="protein sequence ID" value="KGR08664.1"/>
    <property type="molecule type" value="Genomic_DNA"/>
</dbReference>
<dbReference type="PANTHER" id="PTHR43173">
    <property type="entry name" value="ABC1 FAMILY PROTEIN"/>
    <property type="match status" value="1"/>
</dbReference>
<keyword evidence="3" id="KW-0812">Transmembrane</keyword>
<gene>
    <name evidence="5" type="ORF">MG3_04223</name>
</gene>
<evidence type="ECO:0000259" key="4">
    <source>
        <dbReference type="PROSITE" id="PS50011"/>
    </source>
</evidence>
<comment type="similarity">
    <text evidence="1">Belongs to the protein kinase superfamily. ADCK protein kinase family.</text>
</comment>
<organism evidence="5 6">
    <name type="scientific">Candida albicans P78048</name>
    <dbReference type="NCBI Taxonomy" id="1094989"/>
    <lineage>
        <taxon>Eukaryota</taxon>
        <taxon>Fungi</taxon>
        <taxon>Dikarya</taxon>
        <taxon>Ascomycota</taxon>
        <taxon>Saccharomycotina</taxon>
        <taxon>Pichiomycetes</taxon>
        <taxon>Debaryomycetaceae</taxon>
        <taxon>Candida/Lodderomyces clade</taxon>
        <taxon>Candida</taxon>
    </lineage>
</organism>
<accession>A0AB34PQD6</accession>
<dbReference type="AlphaFoldDB" id="A0AB34PQD6"/>
<proteinExistence type="inferred from homology"/>
<keyword evidence="3" id="KW-0472">Membrane</keyword>
<evidence type="ECO:0000256" key="1">
    <source>
        <dbReference type="ARBA" id="ARBA00009670"/>
    </source>
</evidence>
<dbReference type="PROSITE" id="PS50011">
    <property type="entry name" value="PROTEIN_KINASE_DOM"/>
    <property type="match status" value="1"/>
</dbReference>
<dbReference type="Proteomes" id="UP000030161">
    <property type="component" value="Unassembled WGS sequence"/>
</dbReference>
<dbReference type="PANTHER" id="PTHR43173:SF37">
    <property type="entry name" value="ABC1 FAMILY PROTEIN C10F6.14C"/>
    <property type="match status" value="1"/>
</dbReference>
<dbReference type="SUPFAM" id="SSF56112">
    <property type="entry name" value="Protein kinase-like (PK-like)"/>
    <property type="match status" value="1"/>
</dbReference>
<dbReference type="InterPro" id="IPR045307">
    <property type="entry name" value="ADCK1_dom"/>
</dbReference>